<reference evidence="2 3" key="1">
    <citation type="submission" date="2017-01" db="EMBL/GenBank/DDBJ databases">
        <title>Complete genome sequence of esterase-producing bacterium Croceicoccus marinus E4A9.</title>
        <authorList>
            <person name="Wu Y.-H."/>
            <person name="Cheng H."/>
            <person name="Xu L."/>
            <person name="Huo Y.-Y."/>
            <person name="Wang C.-S."/>
            <person name="Xu X.-W."/>
        </authorList>
    </citation>
    <scope>NUCLEOTIDE SEQUENCE [LARGE SCALE GENOMIC DNA]</scope>
    <source>
        <strain evidence="2 3">E4A9</strain>
    </source>
</reference>
<feature type="region of interest" description="Disordered" evidence="1">
    <location>
        <begin position="1"/>
        <end position="100"/>
    </location>
</feature>
<dbReference type="Proteomes" id="UP000195807">
    <property type="component" value="Chromosome"/>
</dbReference>
<feature type="compositionally biased region" description="Low complexity" evidence="1">
    <location>
        <begin position="9"/>
        <end position="18"/>
    </location>
</feature>
<protein>
    <submittedName>
        <fullName evidence="2">Uncharacterized protein</fullName>
    </submittedName>
</protein>
<organism evidence="2 3">
    <name type="scientific">Croceicoccus marinus</name>
    <dbReference type="NCBI Taxonomy" id="450378"/>
    <lineage>
        <taxon>Bacteria</taxon>
        <taxon>Pseudomonadati</taxon>
        <taxon>Pseudomonadota</taxon>
        <taxon>Alphaproteobacteria</taxon>
        <taxon>Sphingomonadales</taxon>
        <taxon>Erythrobacteraceae</taxon>
        <taxon>Croceicoccus</taxon>
    </lineage>
</organism>
<dbReference type="KEGG" id="cman:A9D14_05745"/>
<evidence type="ECO:0000313" key="2">
    <source>
        <dbReference type="EMBL" id="ARU15775.1"/>
    </source>
</evidence>
<evidence type="ECO:0000313" key="3">
    <source>
        <dbReference type="Proteomes" id="UP000195807"/>
    </source>
</evidence>
<gene>
    <name evidence="2" type="ORF">A9D14_05745</name>
</gene>
<dbReference type="AlphaFoldDB" id="A0A1Z1FAJ1"/>
<accession>A0A1Z1FAJ1</accession>
<dbReference type="STRING" id="450378.GCA_001661675_01148"/>
<dbReference type="EMBL" id="CP019602">
    <property type="protein sequence ID" value="ARU15775.1"/>
    <property type="molecule type" value="Genomic_DNA"/>
</dbReference>
<keyword evidence="3" id="KW-1185">Reference proteome</keyword>
<evidence type="ECO:0000256" key="1">
    <source>
        <dbReference type="SAM" id="MobiDB-lite"/>
    </source>
</evidence>
<feature type="compositionally biased region" description="Low complexity" evidence="1">
    <location>
        <begin position="81"/>
        <end position="100"/>
    </location>
</feature>
<name>A0A1Z1FAJ1_9SPHN</name>
<feature type="compositionally biased region" description="Basic and acidic residues" evidence="1">
    <location>
        <begin position="20"/>
        <end position="55"/>
    </location>
</feature>
<proteinExistence type="predicted"/>
<sequence length="100" mass="10088">MLAACGDDATPAQEQQAEQLEERADMIEEAGDERAEMIDERTDARADALNDRADALEDGDVPVGSSPVGATGTQGSMMNDAPAANTGAPPANAAGAGENG</sequence>